<evidence type="ECO:0000313" key="3">
    <source>
        <dbReference type="Proteomes" id="UP000516148"/>
    </source>
</evidence>
<organism evidence="2 3">
    <name type="scientific">Sphingomonas alpina</name>
    <dbReference type="NCBI Taxonomy" id="653931"/>
    <lineage>
        <taxon>Bacteria</taxon>
        <taxon>Pseudomonadati</taxon>
        <taxon>Pseudomonadota</taxon>
        <taxon>Alphaproteobacteria</taxon>
        <taxon>Sphingomonadales</taxon>
        <taxon>Sphingomonadaceae</taxon>
        <taxon>Sphingomonas</taxon>
    </lineage>
</organism>
<dbReference type="AlphaFoldDB" id="A0A7H0LPQ0"/>
<gene>
    <name evidence="2" type="ORF">H3Z74_11265</name>
</gene>
<name>A0A7H0LPQ0_9SPHN</name>
<proteinExistence type="predicted"/>
<feature type="signal peptide" evidence="1">
    <location>
        <begin position="1"/>
        <end position="24"/>
    </location>
</feature>
<evidence type="ECO:0000313" key="2">
    <source>
        <dbReference type="EMBL" id="QNQ11653.1"/>
    </source>
</evidence>
<keyword evidence="3" id="KW-1185">Reference proteome</keyword>
<feature type="chain" id="PRO_5028830300" description="DUF4124 domain-containing protein" evidence="1">
    <location>
        <begin position="25"/>
        <end position="157"/>
    </location>
</feature>
<evidence type="ECO:0000256" key="1">
    <source>
        <dbReference type="SAM" id="SignalP"/>
    </source>
</evidence>
<dbReference type="EMBL" id="CP061038">
    <property type="protein sequence ID" value="QNQ11653.1"/>
    <property type="molecule type" value="Genomic_DNA"/>
</dbReference>
<dbReference type="KEGG" id="spap:H3Z74_11265"/>
<protein>
    <recommendedName>
        <fullName evidence="4">DUF4124 domain-containing protein</fullName>
    </recommendedName>
</protein>
<keyword evidence="1" id="KW-0732">Signal</keyword>
<dbReference type="RefSeq" id="WP_187763958.1">
    <property type="nucleotide sequence ID" value="NZ_CP061038.1"/>
</dbReference>
<reference evidence="2 3" key="1">
    <citation type="submission" date="2020-09" db="EMBL/GenBank/DDBJ databases">
        <title>Sphingomonas sp., a new species isolated from pork steak.</title>
        <authorList>
            <person name="Heidler von Heilborn D."/>
        </authorList>
    </citation>
    <scope>NUCLEOTIDE SEQUENCE [LARGE SCALE GENOMIC DNA]</scope>
    <source>
        <strain evidence="3">S8-3T</strain>
    </source>
</reference>
<dbReference type="Proteomes" id="UP000516148">
    <property type="component" value="Chromosome"/>
</dbReference>
<accession>A0A7H0LPQ0</accession>
<evidence type="ECO:0008006" key="4">
    <source>
        <dbReference type="Google" id="ProtNLM"/>
    </source>
</evidence>
<sequence length="157" mass="15820">MSWSTTTALSIAGSLLILASPASARTYDCSKAGNANKVACKGTTPVTSQPAKPVAVAQPKAAPVKTATPAATAARNYDCSKPGNANKSVCKSAAAPVSHAAPVAVAAPARALQPRPAVQRAAPAQPSARTVAWTTKTGKVLHYDCSKAGNLNKQACK</sequence>